<keyword evidence="5" id="KW-0479">Metal-binding</keyword>
<dbReference type="Proteomes" id="UP000007819">
    <property type="component" value="Chromosome X"/>
</dbReference>
<dbReference type="OrthoDB" id="6618052at2759"/>
<dbReference type="InterPro" id="IPR045249">
    <property type="entry name" value="HARBI1-like"/>
</dbReference>
<evidence type="ECO:0000256" key="1">
    <source>
        <dbReference type="ARBA" id="ARBA00001968"/>
    </source>
</evidence>
<dbReference type="GO" id="GO:0005634">
    <property type="term" value="C:nucleus"/>
    <property type="evidence" value="ECO:0007669"/>
    <property type="project" value="UniProtKB-SubCell"/>
</dbReference>
<dbReference type="RefSeq" id="XP_008183714.1">
    <property type="nucleotide sequence ID" value="XM_008185492.1"/>
</dbReference>
<dbReference type="PANTHER" id="PTHR22930:SF269">
    <property type="entry name" value="NUCLEASE HARBI1-LIKE PROTEIN"/>
    <property type="match status" value="1"/>
</dbReference>
<evidence type="ECO:0000313" key="10">
    <source>
        <dbReference type="Proteomes" id="UP000007819"/>
    </source>
</evidence>
<sequence length="377" mass="43614">MELLELLDDVELVCVALAADTVERNRVHWVHPLNAQRITLGEFHCLYSDLRQYPDRFFNYYRMSIKSFDELVSLLRPYISETSSTFRETIGVERRLTVTLRYLVTGSRFSSLQHQFKMGRTTISQIVKNTCIQIWNVLQPIEMPTPTISKWIEISKVFFEKQISQIVLVQSMGSIYLRIVSPQHSGSNYFCYKKFFSIVLMVVFDANYCFTIVDVGAYGREGDTNIFKQSTFGKQLYNNSLKLPPSTNLPNTDGPAFPYVLIGDEAFGIHQHLLRPYSSCDLNYSKRIFNYRLCRARRNVECPDFVNIIVQAATVLHNYIRRRDGFAFEDTLNCDNMLAIEPRGTASRSLIGQQVKDQFAQYFLSDVGSVPWQNNRI</sequence>
<evidence type="ECO:0000256" key="2">
    <source>
        <dbReference type="ARBA" id="ARBA00004123"/>
    </source>
</evidence>
<name>A0A8R2F8S2_ACYPI</name>
<organism evidence="9 10">
    <name type="scientific">Acyrthosiphon pisum</name>
    <name type="common">Pea aphid</name>
    <dbReference type="NCBI Taxonomy" id="7029"/>
    <lineage>
        <taxon>Eukaryota</taxon>
        <taxon>Metazoa</taxon>
        <taxon>Ecdysozoa</taxon>
        <taxon>Arthropoda</taxon>
        <taxon>Hexapoda</taxon>
        <taxon>Insecta</taxon>
        <taxon>Pterygota</taxon>
        <taxon>Neoptera</taxon>
        <taxon>Paraneoptera</taxon>
        <taxon>Hemiptera</taxon>
        <taxon>Sternorrhyncha</taxon>
        <taxon>Aphidomorpha</taxon>
        <taxon>Aphidoidea</taxon>
        <taxon>Aphididae</taxon>
        <taxon>Macrosiphini</taxon>
        <taxon>Acyrthosiphon</taxon>
    </lineage>
</organism>
<dbReference type="GO" id="GO:0046872">
    <property type="term" value="F:metal ion binding"/>
    <property type="evidence" value="ECO:0007669"/>
    <property type="project" value="UniProtKB-KW"/>
</dbReference>
<reference evidence="9" key="2">
    <citation type="submission" date="2022-06" db="UniProtKB">
        <authorList>
            <consortium name="EnsemblMetazoa"/>
        </authorList>
    </citation>
    <scope>IDENTIFICATION</scope>
</reference>
<evidence type="ECO:0000256" key="3">
    <source>
        <dbReference type="ARBA" id="ARBA00006958"/>
    </source>
</evidence>
<reference evidence="10" key="1">
    <citation type="submission" date="2010-06" db="EMBL/GenBank/DDBJ databases">
        <authorList>
            <person name="Jiang H."/>
            <person name="Abraham K."/>
            <person name="Ali S."/>
            <person name="Alsbrooks S.L."/>
            <person name="Anim B.N."/>
            <person name="Anosike U.S."/>
            <person name="Attaway T."/>
            <person name="Bandaranaike D.P."/>
            <person name="Battles P.K."/>
            <person name="Bell S.N."/>
            <person name="Bell A.V."/>
            <person name="Beltran B."/>
            <person name="Bickham C."/>
            <person name="Bustamante Y."/>
            <person name="Caleb T."/>
            <person name="Canada A."/>
            <person name="Cardenas V."/>
            <person name="Carter K."/>
            <person name="Chacko J."/>
            <person name="Chandrabose M.N."/>
            <person name="Chavez D."/>
            <person name="Chavez A."/>
            <person name="Chen L."/>
            <person name="Chu H.-S."/>
            <person name="Claassen K.J."/>
            <person name="Cockrell R."/>
            <person name="Collins M."/>
            <person name="Cooper J.A."/>
            <person name="Cree A."/>
            <person name="Curry S.M."/>
            <person name="Da Y."/>
            <person name="Dao M.D."/>
            <person name="Das B."/>
            <person name="Davila M.-L."/>
            <person name="Davy-Carroll L."/>
            <person name="Denson S."/>
            <person name="Dinh H."/>
            <person name="Ebong V.E."/>
            <person name="Edwards J.R."/>
            <person name="Egan A."/>
            <person name="El-Daye J."/>
            <person name="Escobedo L."/>
            <person name="Fernandez S."/>
            <person name="Fernando P.R."/>
            <person name="Flagg N."/>
            <person name="Forbes L.D."/>
            <person name="Fowler R.G."/>
            <person name="Fu Q."/>
            <person name="Gabisi R.A."/>
            <person name="Ganer J."/>
            <person name="Garbino Pronczuk A."/>
            <person name="Garcia R.M."/>
            <person name="Garner T."/>
            <person name="Garrett T.E."/>
            <person name="Gonzalez D.A."/>
            <person name="Hamid H."/>
            <person name="Hawkins E.S."/>
            <person name="Hirani K."/>
            <person name="Hogues M.E."/>
            <person name="Hollins B."/>
            <person name="Hsiao C.-H."/>
            <person name="Jabil R."/>
            <person name="James M.L."/>
            <person name="Jhangiani S.N."/>
            <person name="Johnson B."/>
            <person name="Johnson Q."/>
            <person name="Joshi V."/>
            <person name="Kalu J.B."/>
            <person name="Kam C."/>
            <person name="Kashfia A."/>
            <person name="Keebler J."/>
            <person name="Kisamo H."/>
            <person name="Kovar C.L."/>
            <person name="Lago L.A."/>
            <person name="Lai C.-Y."/>
            <person name="Laidlaw J."/>
            <person name="Lara F."/>
            <person name="Le T.-K."/>
            <person name="Lee S.L."/>
            <person name="Legall F.H."/>
            <person name="Lemon S.J."/>
            <person name="Lewis L.R."/>
            <person name="Li B."/>
            <person name="Liu Y."/>
            <person name="Liu Y.-S."/>
            <person name="Lopez J."/>
            <person name="Lozado R.J."/>
            <person name="Lu J."/>
            <person name="Madu R.C."/>
            <person name="Maheshwari M."/>
            <person name="Maheshwari R."/>
            <person name="Malloy K."/>
            <person name="Martinez E."/>
            <person name="Mathew T."/>
            <person name="Mercado I.C."/>
            <person name="Mercado C."/>
            <person name="Meyer B."/>
            <person name="Montgomery K."/>
            <person name="Morgan M.B."/>
            <person name="Munidasa M."/>
            <person name="Nazareth L.V."/>
            <person name="Nelson J."/>
            <person name="Ng B.M."/>
            <person name="Nguyen N.B."/>
            <person name="Nguyen P.Q."/>
            <person name="Nguyen T."/>
            <person name="Obregon M."/>
            <person name="Okwuonu G.O."/>
            <person name="Onwere C.G."/>
            <person name="Orozco G."/>
            <person name="Parra A."/>
            <person name="Patel S."/>
            <person name="Patil S."/>
            <person name="Perez A."/>
            <person name="Perez Y."/>
            <person name="Pham C."/>
            <person name="Primus E.L."/>
            <person name="Pu L.-L."/>
            <person name="Puazo M."/>
            <person name="Qin X."/>
            <person name="Quiroz J.B."/>
            <person name="Reese J."/>
            <person name="Richards S."/>
            <person name="Rives C.M."/>
            <person name="Robberts R."/>
            <person name="Ruiz S.J."/>
            <person name="Ruiz M.J."/>
            <person name="Santibanez J."/>
            <person name="Schneider B.W."/>
            <person name="Sisson I."/>
            <person name="Smith M."/>
            <person name="Sodergren E."/>
            <person name="Song X.-Z."/>
            <person name="Song B.B."/>
            <person name="Summersgill H."/>
            <person name="Thelus R."/>
            <person name="Thornton R.D."/>
            <person name="Trejos Z.Y."/>
            <person name="Usmani K."/>
            <person name="Vattathil S."/>
            <person name="Villasana D."/>
            <person name="Walker D.L."/>
            <person name="Wang S."/>
            <person name="Wang K."/>
            <person name="White C.S."/>
            <person name="Williams A.C."/>
            <person name="Williamson J."/>
            <person name="Wilson K."/>
            <person name="Woghiren I.O."/>
            <person name="Woodworth J.R."/>
            <person name="Worley K.C."/>
            <person name="Wright R.A."/>
            <person name="Wu W."/>
            <person name="Young L."/>
            <person name="Zhang L."/>
            <person name="Zhang J."/>
            <person name="Zhu Y."/>
            <person name="Muzny D.M."/>
            <person name="Weinstock G."/>
            <person name="Gibbs R.A."/>
        </authorList>
    </citation>
    <scope>NUCLEOTIDE SEQUENCE [LARGE SCALE GENOMIC DNA]</scope>
    <source>
        <strain evidence="10">LSR1</strain>
    </source>
</reference>
<comment type="similarity">
    <text evidence="3">Belongs to the HARBI1 family.</text>
</comment>
<dbReference type="InterPro" id="IPR027806">
    <property type="entry name" value="HARBI1_dom"/>
</dbReference>
<keyword evidence="6" id="KW-0378">Hydrolase</keyword>
<dbReference type="EnsemblMetazoa" id="XM_008185492.1">
    <property type="protein sequence ID" value="XP_008183714.1"/>
    <property type="gene ID" value="LOC103309613"/>
</dbReference>
<evidence type="ECO:0000256" key="5">
    <source>
        <dbReference type="ARBA" id="ARBA00022723"/>
    </source>
</evidence>
<proteinExistence type="inferred from homology"/>
<dbReference type="AlphaFoldDB" id="A0A8R2F8S2"/>
<dbReference type="Pfam" id="PF13359">
    <property type="entry name" value="DDE_Tnp_4"/>
    <property type="match status" value="1"/>
</dbReference>
<dbReference type="GO" id="GO:0016787">
    <property type="term" value="F:hydrolase activity"/>
    <property type="evidence" value="ECO:0007669"/>
    <property type="project" value="UniProtKB-KW"/>
</dbReference>
<comment type="subcellular location">
    <subcellularLocation>
        <location evidence="2">Nucleus</location>
    </subcellularLocation>
</comment>
<accession>A0A8R2F8S2</accession>
<evidence type="ECO:0000256" key="6">
    <source>
        <dbReference type="ARBA" id="ARBA00022801"/>
    </source>
</evidence>
<evidence type="ECO:0000259" key="8">
    <source>
        <dbReference type="Pfam" id="PF13359"/>
    </source>
</evidence>
<dbReference type="PANTHER" id="PTHR22930">
    <property type="match status" value="1"/>
</dbReference>
<keyword evidence="7" id="KW-0539">Nucleus</keyword>
<feature type="domain" description="DDE Tnp4" evidence="8">
    <location>
        <begin position="178"/>
        <end position="302"/>
    </location>
</feature>
<keyword evidence="10" id="KW-1185">Reference proteome</keyword>
<evidence type="ECO:0000256" key="4">
    <source>
        <dbReference type="ARBA" id="ARBA00022722"/>
    </source>
</evidence>
<keyword evidence="4" id="KW-0540">Nuclease</keyword>
<dbReference type="KEGG" id="api:103309613"/>
<dbReference type="GeneID" id="103309613"/>
<evidence type="ECO:0000256" key="7">
    <source>
        <dbReference type="ARBA" id="ARBA00023242"/>
    </source>
</evidence>
<dbReference type="GO" id="GO:0004518">
    <property type="term" value="F:nuclease activity"/>
    <property type="evidence" value="ECO:0007669"/>
    <property type="project" value="UniProtKB-KW"/>
</dbReference>
<protein>
    <recommendedName>
        <fullName evidence="8">DDE Tnp4 domain-containing protein</fullName>
    </recommendedName>
</protein>
<comment type="cofactor">
    <cofactor evidence="1">
        <name>a divalent metal cation</name>
        <dbReference type="ChEBI" id="CHEBI:60240"/>
    </cofactor>
</comment>
<evidence type="ECO:0000313" key="9">
    <source>
        <dbReference type="EnsemblMetazoa" id="XP_008183714.1"/>
    </source>
</evidence>